<evidence type="ECO:0000313" key="2">
    <source>
        <dbReference type="Proteomes" id="UP000054995"/>
    </source>
</evidence>
<comment type="caution">
    <text evidence="1">The sequence shown here is derived from an EMBL/GenBank/DDBJ whole genome shotgun (WGS) entry which is preliminary data.</text>
</comment>
<gene>
    <name evidence="1" type="ORF">T4D_12173</name>
</gene>
<accession>A0A0V1F7D1</accession>
<sequence length="61" mass="6980">MSKTIIMKPLTLTNIISLNFPSSKWIYVQKRLVLTRSPVWNRGTGVAINQPPFAARHFRSP</sequence>
<keyword evidence="2" id="KW-1185">Reference proteome</keyword>
<dbReference type="EMBL" id="JYDT01000200">
    <property type="protein sequence ID" value="KRY81880.1"/>
    <property type="molecule type" value="Genomic_DNA"/>
</dbReference>
<evidence type="ECO:0000313" key="1">
    <source>
        <dbReference type="EMBL" id="KRY81880.1"/>
    </source>
</evidence>
<dbReference type="AlphaFoldDB" id="A0A0V1F7D1"/>
<dbReference type="Proteomes" id="UP000054995">
    <property type="component" value="Unassembled WGS sequence"/>
</dbReference>
<name>A0A0V1F7D1_TRIPS</name>
<organism evidence="1 2">
    <name type="scientific">Trichinella pseudospiralis</name>
    <name type="common">Parasitic roundworm</name>
    <dbReference type="NCBI Taxonomy" id="6337"/>
    <lineage>
        <taxon>Eukaryota</taxon>
        <taxon>Metazoa</taxon>
        <taxon>Ecdysozoa</taxon>
        <taxon>Nematoda</taxon>
        <taxon>Enoplea</taxon>
        <taxon>Dorylaimia</taxon>
        <taxon>Trichinellida</taxon>
        <taxon>Trichinellidae</taxon>
        <taxon>Trichinella</taxon>
    </lineage>
</organism>
<reference evidence="1 2" key="1">
    <citation type="submission" date="2015-01" db="EMBL/GenBank/DDBJ databases">
        <title>Evolution of Trichinella species and genotypes.</title>
        <authorList>
            <person name="Korhonen P.K."/>
            <person name="Edoardo P."/>
            <person name="Giuseppe L.R."/>
            <person name="Gasser R.B."/>
        </authorList>
    </citation>
    <scope>NUCLEOTIDE SEQUENCE [LARGE SCALE GENOMIC DNA]</scope>
    <source>
        <strain evidence="1">ISS470</strain>
    </source>
</reference>
<proteinExistence type="predicted"/>
<protein>
    <submittedName>
        <fullName evidence="1">Uncharacterized protein</fullName>
    </submittedName>
</protein>